<accession>A0A8R1XXP0</accession>
<organism evidence="1 2">
    <name type="scientific">Onchocerca volvulus</name>
    <dbReference type="NCBI Taxonomy" id="6282"/>
    <lineage>
        <taxon>Eukaryota</taxon>
        <taxon>Metazoa</taxon>
        <taxon>Ecdysozoa</taxon>
        <taxon>Nematoda</taxon>
        <taxon>Chromadorea</taxon>
        <taxon>Rhabditida</taxon>
        <taxon>Spirurina</taxon>
        <taxon>Spiruromorpha</taxon>
        <taxon>Filarioidea</taxon>
        <taxon>Onchocercidae</taxon>
        <taxon>Onchocerca</taxon>
    </lineage>
</organism>
<evidence type="ECO:0000313" key="2">
    <source>
        <dbReference type="Proteomes" id="UP000024404"/>
    </source>
</evidence>
<evidence type="ECO:0000313" key="1">
    <source>
        <dbReference type="EnsemblMetazoa" id="OVOC4868.1"/>
    </source>
</evidence>
<reference evidence="2" key="1">
    <citation type="submission" date="2013-10" db="EMBL/GenBank/DDBJ databases">
        <title>Genome sequencing of Onchocerca volvulus.</title>
        <authorList>
            <person name="Cotton J."/>
            <person name="Tsai J."/>
            <person name="Stanley E."/>
            <person name="Tracey A."/>
            <person name="Holroyd N."/>
            <person name="Lustigman S."/>
            <person name="Berriman M."/>
        </authorList>
    </citation>
    <scope>NUCLEOTIDE SEQUENCE</scope>
</reference>
<dbReference type="EMBL" id="CMVM020000144">
    <property type="status" value="NOT_ANNOTATED_CDS"/>
    <property type="molecule type" value="Genomic_DNA"/>
</dbReference>
<dbReference type="Proteomes" id="UP000024404">
    <property type="component" value="Unassembled WGS sequence"/>
</dbReference>
<sequence length="56" mass="6317">NKRFCCCFFCNSFDKIHLIFTTESMDDAVSSTWEDESLKKLVTNCAPVGGTTMQLC</sequence>
<dbReference type="AlphaFoldDB" id="A0A8R1XXP0"/>
<protein>
    <submittedName>
        <fullName evidence="1">Uncharacterized protein</fullName>
    </submittedName>
</protein>
<reference evidence="1" key="2">
    <citation type="submission" date="2022-06" db="UniProtKB">
        <authorList>
            <consortium name="EnsemblMetazoa"/>
        </authorList>
    </citation>
    <scope>IDENTIFICATION</scope>
</reference>
<name>A0A8R1XXP0_ONCVO</name>
<keyword evidence="2" id="KW-1185">Reference proteome</keyword>
<dbReference type="EnsemblMetazoa" id="OVOC4868.1">
    <property type="protein sequence ID" value="OVOC4868.1"/>
    <property type="gene ID" value="WBGene00241677"/>
</dbReference>
<proteinExistence type="predicted"/>